<protein>
    <submittedName>
        <fullName evidence="2">Uncharacterized protein</fullName>
    </submittedName>
</protein>
<sequence length="109" mass="12426">MTALASAIQTRYEPATSVYVWNRANAYTSRCYLIDAIYALMKQLSSAPTNARVLVISGTHLRPLDSFHCGYERFVAPILKRLSERKFSPTFTRKIIKATDNHATFILKR</sequence>
<name>A0A9J2PXN9_ASCLU</name>
<evidence type="ECO:0000313" key="1">
    <source>
        <dbReference type="Proteomes" id="UP000036681"/>
    </source>
</evidence>
<reference evidence="2" key="1">
    <citation type="submission" date="2023-03" db="UniProtKB">
        <authorList>
            <consortium name="WormBaseParasite"/>
        </authorList>
    </citation>
    <scope>IDENTIFICATION</scope>
</reference>
<keyword evidence="1" id="KW-1185">Reference proteome</keyword>
<dbReference type="AlphaFoldDB" id="A0A9J2PXN9"/>
<accession>A0A9J2PXN9</accession>
<dbReference type="WBParaSite" id="ALUE_0001471701-mRNA-1">
    <property type="protein sequence ID" value="ALUE_0001471701-mRNA-1"/>
    <property type="gene ID" value="ALUE_0001471701"/>
</dbReference>
<organism evidence="1 2">
    <name type="scientific">Ascaris lumbricoides</name>
    <name type="common">Giant roundworm</name>
    <dbReference type="NCBI Taxonomy" id="6252"/>
    <lineage>
        <taxon>Eukaryota</taxon>
        <taxon>Metazoa</taxon>
        <taxon>Ecdysozoa</taxon>
        <taxon>Nematoda</taxon>
        <taxon>Chromadorea</taxon>
        <taxon>Rhabditida</taxon>
        <taxon>Spirurina</taxon>
        <taxon>Ascaridomorpha</taxon>
        <taxon>Ascaridoidea</taxon>
        <taxon>Ascarididae</taxon>
        <taxon>Ascaris</taxon>
    </lineage>
</organism>
<proteinExistence type="predicted"/>
<dbReference type="Proteomes" id="UP000036681">
    <property type="component" value="Unplaced"/>
</dbReference>
<evidence type="ECO:0000313" key="2">
    <source>
        <dbReference type="WBParaSite" id="ALUE_0001471701-mRNA-1"/>
    </source>
</evidence>